<reference evidence="2" key="2">
    <citation type="submission" date="2020-05" db="UniProtKB">
        <authorList>
            <consortium name="EnsemblMetazoa"/>
        </authorList>
    </citation>
    <scope>IDENTIFICATION</scope>
    <source>
        <strain evidence="2">IAEA</strain>
    </source>
</reference>
<dbReference type="EMBL" id="JXJN01012790">
    <property type="status" value="NOT_ANNOTATED_CDS"/>
    <property type="molecule type" value="Genomic_DNA"/>
</dbReference>
<reference evidence="3" key="1">
    <citation type="submission" date="2015-01" db="EMBL/GenBank/DDBJ databases">
        <authorList>
            <person name="Aksoy S."/>
            <person name="Warren W."/>
            <person name="Wilson R.K."/>
        </authorList>
    </citation>
    <scope>NUCLEOTIDE SEQUENCE [LARGE SCALE GENOMIC DNA]</scope>
    <source>
        <strain evidence="3">IAEA</strain>
    </source>
</reference>
<dbReference type="EnsemblMetazoa" id="GPPI027124-RA">
    <property type="protein sequence ID" value="GPPI027124-PA"/>
    <property type="gene ID" value="GPPI027124"/>
</dbReference>
<dbReference type="AlphaFoldDB" id="A0A1B0BE49"/>
<dbReference type="EMBL" id="JXJN01012791">
    <property type="status" value="NOT_ANNOTATED_CDS"/>
    <property type="molecule type" value="Genomic_DNA"/>
</dbReference>
<organism evidence="2 3">
    <name type="scientific">Glossina palpalis gambiensis</name>
    <dbReference type="NCBI Taxonomy" id="67801"/>
    <lineage>
        <taxon>Eukaryota</taxon>
        <taxon>Metazoa</taxon>
        <taxon>Ecdysozoa</taxon>
        <taxon>Arthropoda</taxon>
        <taxon>Hexapoda</taxon>
        <taxon>Insecta</taxon>
        <taxon>Pterygota</taxon>
        <taxon>Neoptera</taxon>
        <taxon>Endopterygota</taxon>
        <taxon>Diptera</taxon>
        <taxon>Brachycera</taxon>
        <taxon>Muscomorpha</taxon>
        <taxon>Hippoboscoidea</taxon>
        <taxon>Glossinidae</taxon>
        <taxon>Glossina</taxon>
    </lineage>
</organism>
<proteinExistence type="predicted"/>
<evidence type="ECO:0000313" key="3">
    <source>
        <dbReference type="Proteomes" id="UP000092460"/>
    </source>
</evidence>
<evidence type="ECO:0000256" key="1">
    <source>
        <dbReference type="SAM" id="MobiDB-lite"/>
    </source>
</evidence>
<dbReference type="Proteomes" id="UP000092460">
    <property type="component" value="Unassembled WGS sequence"/>
</dbReference>
<name>A0A1B0BE49_9MUSC</name>
<evidence type="ECO:0000313" key="2">
    <source>
        <dbReference type="EnsemblMetazoa" id="GPPI027124-PA"/>
    </source>
</evidence>
<feature type="region of interest" description="Disordered" evidence="1">
    <location>
        <begin position="51"/>
        <end position="75"/>
    </location>
</feature>
<accession>A0A1B0BE49</accession>
<protein>
    <submittedName>
        <fullName evidence="2">Uncharacterized protein</fullName>
    </submittedName>
</protein>
<keyword evidence="3" id="KW-1185">Reference proteome</keyword>
<sequence>CEKFGSGSHLAELDKRRNIYTAPIFNSTLNNTNNKPGNPFHYPLKLMLLSSTTTDQGSSGKRAEQQLQQQQRGVQVTSIPCIVKVICEPSSQPDD</sequence>
<dbReference type="VEuPathDB" id="VectorBase:GPPI027124"/>